<organism evidence="1 2">
    <name type="scientific">Phytophthora infestans (strain T30-4)</name>
    <name type="common">Potato late blight agent</name>
    <dbReference type="NCBI Taxonomy" id="403677"/>
    <lineage>
        <taxon>Eukaryota</taxon>
        <taxon>Sar</taxon>
        <taxon>Stramenopiles</taxon>
        <taxon>Oomycota</taxon>
        <taxon>Peronosporomycetes</taxon>
        <taxon>Peronosporales</taxon>
        <taxon>Peronosporaceae</taxon>
        <taxon>Phytophthora</taxon>
    </lineage>
</organism>
<dbReference type="InParanoid" id="D0MWS0"/>
<reference evidence="2" key="1">
    <citation type="journal article" date="2009" name="Nature">
        <title>Genome sequence and analysis of the Irish potato famine pathogen Phytophthora infestans.</title>
        <authorList>
            <consortium name="The Broad Institute Genome Sequencing Platform"/>
            <person name="Haas B.J."/>
            <person name="Kamoun S."/>
            <person name="Zody M.C."/>
            <person name="Jiang R.H."/>
            <person name="Handsaker R.E."/>
            <person name="Cano L.M."/>
            <person name="Grabherr M."/>
            <person name="Kodira C.D."/>
            <person name="Raffaele S."/>
            <person name="Torto-Alalibo T."/>
            <person name="Bozkurt T.O."/>
            <person name="Ah-Fong A.M."/>
            <person name="Alvarado L."/>
            <person name="Anderson V.L."/>
            <person name="Armstrong M.R."/>
            <person name="Avrova A."/>
            <person name="Baxter L."/>
            <person name="Beynon J."/>
            <person name="Boevink P.C."/>
            <person name="Bollmann S.R."/>
            <person name="Bos J.I."/>
            <person name="Bulone V."/>
            <person name="Cai G."/>
            <person name="Cakir C."/>
            <person name="Carrington J.C."/>
            <person name="Chawner M."/>
            <person name="Conti L."/>
            <person name="Costanzo S."/>
            <person name="Ewan R."/>
            <person name="Fahlgren N."/>
            <person name="Fischbach M.A."/>
            <person name="Fugelstad J."/>
            <person name="Gilroy E.M."/>
            <person name="Gnerre S."/>
            <person name="Green P.J."/>
            <person name="Grenville-Briggs L.J."/>
            <person name="Griffith J."/>
            <person name="Grunwald N.J."/>
            <person name="Horn K."/>
            <person name="Horner N.R."/>
            <person name="Hu C.H."/>
            <person name="Huitema E."/>
            <person name="Jeong D.H."/>
            <person name="Jones A.M."/>
            <person name="Jones J.D."/>
            <person name="Jones R.W."/>
            <person name="Karlsson E.K."/>
            <person name="Kunjeti S.G."/>
            <person name="Lamour K."/>
            <person name="Liu Z."/>
            <person name="Ma L."/>
            <person name="Maclean D."/>
            <person name="Chibucos M.C."/>
            <person name="McDonald H."/>
            <person name="McWalters J."/>
            <person name="Meijer H.J."/>
            <person name="Morgan W."/>
            <person name="Morris P.F."/>
            <person name="Munro C.A."/>
            <person name="O'Neill K."/>
            <person name="Ospina-Giraldo M."/>
            <person name="Pinzon A."/>
            <person name="Pritchard L."/>
            <person name="Ramsahoye B."/>
            <person name="Ren Q."/>
            <person name="Restrepo S."/>
            <person name="Roy S."/>
            <person name="Sadanandom A."/>
            <person name="Savidor A."/>
            <person name="Schornack S."/>
            <person name="Schwartz D.C."/>
            <person name="Schumann U.D."/>
            <person name="Schwessinger B."/>
            <person name="Seyer L."/>
            <person name="Sharpe T."/>
            <person name="Silvar C."/>
            <person name="Song J."/>
            <person name="Studholme D.J."/>
            <person name="Sykes S."/>
            <person name="Thines M."/>
            <person name="van de Vondervoort P.J."/>
            <person name="Phuntumart V."/>
            <person name="Wawra S."/>
            <person name="Weide R."/>
            <person name="Win J."/>
            <person name="Young C."/>
            <person name="Zhou S."/>
            <person name="Fry W."/>
            <person name="Meyers B.C."/>
            <person name="van West P."/>
            <person name="Ristaino J."/>
            <person name="Govers F."/>
            <person name="Birch P.R."/>
            <person name="Whisson S.C."/>
            <person name="Judelson H.S."/>
            <person name="Nusbaum C."/>
        </authorList>
    </citation>
    <scope>NUCLEOTIDE SEQUENCE [LARGE SCALE GENOMIC DNA]</scope>
    <source>
        <strain evidence="2">T30-4</strain>
    </source>
</reference>
<evidence type="ECO:0000313" key="2">
    <source>
        <dbReference type="Proteomes" id="UP000006643"/>
    </source>
</evidence>
<keyword evidence="2" id="KW-1185">Reference proteome</keyword>
<dbReference type="EMBL" id="DS028120">
    <property type="protein sequence ID" value="EEY64083.1"/>
    <property type="molecule type" value="Genomic_DNA"/>
</dbReference>
<dbReference type="Proteomes" id="UP000006643">
    <property type="component" value="Unassembled WGS sequence"/>
</dbReference>
<dbReference type="KEGG" id="pif:PITG_02606"/>
<sequence>MFTALTRAAEVAGRPDIVTQDTIDTFAADELREHGVDLTRYTSWKIGLRFLRSLRDAGRDFIFKAINKDNFTIAGRHGSRIPEEVPLHNRIYFVFAYNHSIAGHAIPS</sequence>
<dbReference type="HOGENOM" id="CLU_141325_0_0_1"/>
<protein>
    <submittedName>
        <fullName evidence="1">Uncharacterized protein</fullName>
    </submittedName>
</protein>
<dbReference type="VEuPathDB" id="FungiDB:PITG_02606"/>
<dbReference type="RefSeq" id="XP_002907519.1">
    <property type="nucleotide sequence ID" value="XM_002907473.1"/>
</dbReference>
<evidence type="ECO:0000313" key="1">
    <source>
        <dbReference type="EMBL" id="EEY64083.1"/>
    </source>
</evidence>
<name>D0MWS0_PHYIT</name>
<dbReference type="AlphaFoldDB" id="D0MWS0"/>
<accession>D0MWS0</accession>
<proteinExistence type="predicted"/>
<gene>
    <name evidence="1" type="ORF">PITG_02606</name>
</gene>
<dbReference type="GeneID" id="9478863"/>
<dbReference type="OrthoDB" id="115201at2759"/>